<accession>A0A6A5Q6S5</accession>
<dbReference type="EMBL" id="ML979146">
    <property type="protein sequence ID" value="KAF1911212.1"/>
    <property type="molecule type" value="Genomic_DNA"/>
</dbReference>
<reference evidence="2" key="1">
    <citation type="journal article" date="2020" name="Stud. Mycol.">
        <title>101 Dothideomycetes genomes: a test case for predicting lifestyles and emergence of pathogens.</title>
        <authorList>
            <person name="Haridas S."/>
            <person name="Albert R."/>
            <person name="Binder M."/>
            <person name="Bloem J."/>
            <person name="Labutti K."/>
            <person name="Salamov A."/>
            <person name="Andreopoulos B."/>
            <person name="Baker S."/>
            <person name="Barry K."/>
            <person name="Bills G."/>
            <person name="Bluhm B."/>
            <person name="Cannon C."/>
            <person name="Castanera R."/>
            <person name="Culley D."/>
            <person name="Daum C."/>
            <person name="Ezra D."/>
            <person name="Gonzalez J."/>
            <person name="Henrissat B."/>
            <person name="Kuo A."/>
            <person name="Liang C."/>
            <person name="Lipzen A."/>
            <person name="Lutzoni F."/>
            <person name="Magnuson J."/>
            <person name="Mondo S."/>
            <person name="Nolan M."/>
            <person name="Ohm R."/>
            <person name="Pangilinan J."/>
            <person name="Park H.-J."/>
            <person name="Ramirez L."/>
            <person name="Alfaro M."/>
            <person name="Sun H."/>
            <person name="Tritt A."/>
            <person name="Yoshinaga Y."/>
            <person name="Zwiers L.-H."/>
            <person name="Turgeon B."/>
            <person name="Goodwin S."/>
            <person name="Spatafora J."/>
            <person name="Crous P."/>
            <person name="Grigoriev I."/>
        </authorList>
    </citation>
    <scope>NUCLEOTIDE SEQUENCE</scope>
    <source>
        <strain evidence="2">HMLAC05119</strain>
    </source>
</reference>
<feature type="region of interest" description="Disordered" evidence="1">
    <location>
        <begin position="113"/>
        <end position="283"/>
    </location>
</feature>
<feature type="compositionally biased region" description="Low complexity" evidence="1">
    <location>
        <begin position="648"/>
        <end position="659"/>
    </location>
</feature>
<feature type="compositionally biased region" description="Polar residues" evidence="1">
    <location>
        <begin position="231"/>
        <end position="246"/>
    </location>
</feature>
<gene>
    <name evidence="2" type="ORF">BDU57DRAFT_113107</name>
</gene>
<organism evidence="2 3">
    <name type="scientific">Ampelomyces quisqualis</name>
    <name type="common">Powdery mildew agent</name>
    <dbReference type="NCBI Taxonomy" id="50730"/>
    <lineage>
        <taxon>Eukaryota</taxon>
        <taxon>Fungi</taxon>
        <taxon>Dikarya</taxon>
        <taxon>Ascomycota</taxon>
        <taxon>Pezizomycotina</taxon>
        <taxon>Dothideomycetes</taxon>
        <taxon>Pleosporomycetidae</taxon>
        <taxon>Pleosporales</taxon>
        <taxon>Pleosporineae</taxon>
        <taxon>Phaeosphaeriaceae</taxon>
        <taxon>Ampelomyces</taxon>
    </lineage>
</organism>
<dbReference type="OrthoDB" id="5244050at2759"/>
<feature type="compositionally biased region" description="Low complexity" evidence="1">
    <location>
        <begin position="494"/>
        <end position="512"/>
    </location>
</feature>
<name>A0A6A5Q6S5_AMPQU</name>
<feature type="region of interest" description="Disordered" evidence="1">
    <location>
        <begin position="818"/>
        <end position="858"/>
    </location>
</feature>
<evidence type="ECO:0000313" key="2">
    <source>
        <dbReference type="EMBL" id="KAF1911212.1"/>
    </source>
</evidence>
<feature type="compositionally biased region" description="Polar residues" evidence="1">
    <location>
        <begin position="152"/>
        <end position="163"/>
    </location>
</feature>
<feature type="region of interest" description="Disordered" evidence="1">
    <location>
        <begin position="611"/>
        <end position="794"/>
    </location>
</feature>
<proteinExistence type="predicted"/>
<feature type="region of interest" description="Disordered" evidence="1">
    <location>
        <begin position="486"/>
        <end position="556"/>
    </location>
</feature>
<feature type="region of interest" description="Disordered" evidence="1">
    <location>
        <begin position="1"/>
        <end position="49"/>
    </location>
</feature>
<feature type="region of interest" description="Disordered" evidence="1">
    <location>
        <begin position="312"/>
        <end position="348"/>
    </location>
</feature>
<feature type="compositionally biased region" description="Polar residues" evidence="1">
    <location>
        <begin position="746"/>
        <end position="768"/>
    </location>
</feature>
<feature type="compositionally biased region" description="Low complexity" evidence="1">
    <location>
        <begin position="830"/>
        <end position="845"/>
    </location>
</feature>
<feature type="compositionally biased region" description="Polar residues" evidence="1">
    <location>
        <begin position="126"/>
        <end position="144"/>
    </location>
</feature>
<feature type="region of interest" description="Disordered" evidence="1">
    <location>
        <begin position="384"/>
        <end position="436"/>
    </location>
</feature>
<feature type="compositionally biased region" description="Polar residues" evidence="1">
    <location>
        <begin position="384"/>
        <end position="394"/>
    </location>
</feature>
<dbReference type="AlphaFoldDB" id="A0A6A5Q6S5"/>
<dbReference type="Proteomes" id="UP000800096">
    <property type="component" value="Unassembled WGS sequence"/>
</dbReference>
<keyword evidence="3" id="KW-1185">Reference proteome</keyword>
<protein>
    <submittedName>
        <fullName evidence="2">Uncharacterized protein</fullName>
    </submittedName>
</protein>
<evidence type="ECO:0000313" key="3">
    <source>
        <dbReference type="Proteomes" id="UP000800096"/>
    </source>
</evidence>
<sequence>MGRRRGKFSFPLPGRRPQKKTDADADDDAASTLSHPSVHEWPACLEDPSSKAREVLGTFEPMFRTTSGQSGYMSMTVSEVSYGSHHDDSASHADPNGYLALPAMSRRASSNTLGHAYRGDERPGSGHSTASYRLRPHTSSSTMRSHYDAKSSPLSISQQTSDSAVRDRALRRGKPQIIPDNSNAYAATQEDATRKAQRKSKPARLDLSKLFPKPRAGEAPAYANPLLSPTKMVNSPTAMSFTSDSQFPKPMTREPTPNPAEPKKLQRKQASAPPPPGSPVRKFERDAYDNAKIHVRRPPKGVQHWFDALDEEDSDEAVGSPMPIHAPKAVRPHDSTIQPTQESSCDRLAPHTVAHGDKRMQRLSPTSRNDNFAHEDLVDAMRVTSPSQYSLHSTRTKESSLSRNNLQDASVLSFSSSEDDDEDAGPTIHRVPVRKSLDIHDDAGEVIIGKAHAYDVRPPRRPSVAQCSMRSSTSTATIQVMYTPELPLPPFHYSRTGSYSGSKRSSHSRQPSVIHEGEDPRPLTAGNEPLSPPAHSVRSARTSASEPMSKPNGKHKYMEVTAEEEALLELMRTKRAAMEQRLQQQTDVEAPHKPYRTSGFLVETSPVRVVEHKRTRRASGVAPSPLRAVPRGRPLEAHYDTDTGVRGSSASDASPASRATLPPHLPTPGALSPLDPFPPSSPGPTASVTSPTTTEHASPLASPVTPGPRAYEEELNVKVASSDTSNENEEVTVLDTGVIDALPNRTKPSASSQDTSSHPCRRTASSGADESIPFSPSHGLSDLTPVSQVSSRPASIFEPSITKLSAKSSRRVSGLALLSNGNTRNREGSVHSNYSSHSQSSSYVNGAERRLSSSRLVTRRSSWGSTSVRSVAASTKSKRTSVSDDVLAAWHSLGGTY</sequence>
<feature type="compositionally biased region" description="Basic and acidic residues" evidence="1">
    <location>
        <begin position="633"/>
        <end position="643"/>
    </location>
</feature>
<feature type="compositionally biased region" description="Polar residues" evidence="1">
    <location>
        <begin position="784"/>
        <end position="793"/>
    </location>
</feature>
<evidence type="ECO:0000256" key="1">
    <source>
        <dbReference type="SAM" id="MobiDB-lite"/>
    </source>
</evidence>